<dbReference type="AlphaFoldDB" id="A0A9N9LBF5"/>
<evidence type="ECO:0000256" key="1">
    <source>
        <dbReference type="ARBA" id="ARBA00006484"/>
    </source>
</evidence>
<dbReference type="Proteomes" id="UP000696280">
    <property type="component" value="Unassembled WGS sequence"/>
</dbReference>
<evidence type="ECO:0008006" key="6">
    <source>
        <dbReference type="Google" id="ProtNLM"/>
    </source>
</evidence>
<dbReference type="OrthoDB" id="37659at2759"/>
<dbReference type="GO" id="GO:0016491">
    <property type="term" value="F:oxidoreductase activity"/>
    <property type="evidence" value="ECO:0007669"/>
    <property type="project" value="UniProtKB-KW"/>
</dbReference>
<dbReference type="PRINTS" id="PR00081">
    <property type="entry name" value="GDHRDH"/>
</dbReference>
<dbReference type="PANTHER" id="PTHR43180">
    <property type="entry name" value="3-OXOACYL-(ACYL-CARRIER-PROTEIN) REDUCTASE (AFU_ORTHOLOGUE AFUA_6G11210)"/>
    <property type="match status" value="1"/>
</dbReference>
<protein>
    <recommendedName>
        <fullName evidence="6">NAD(P)-binding protein</fullName>
    </recommendedName>
</protein>
<comment type="caution">
    <text evidence="4">The sequence shown here is derived from an EMBL/GenBank/DDBJ whole genome shotgun (WGS) entry which is preliminary data.</text>
</comment>
<sequence length="286" mass="30854">MAASAFTITSPDVLQKWASGKVAIVTGGALGIGFAVAQLFTSAGAKVVIADIDDEVGKESVKKLGENASFVRCDVTSWADQVHLFEHVASTFKRIDLVVCNAGINPELLPSNGKKYDFLIDEYESANPELLKPPATKILDVNVVGVLYNIRLAMRYMLANKNGGRIVVMGSAASYMGFDDHAMYCTSKHAILGLVRATSLRKECIDNDISISLVAPSVTHTRMTEAFINHLPVEIPVSTPGDVAQAVAILATEPVEKVRGKSLWVQGNTYTEAEDLIQECQKTLLI</sequence>
<dbReference type="EMBL" id="CAJVRL010000099">
    <property type="protein sequence ID" value="CAG8960402.1"/>
    <property type="molecule type" value="Genomic_DNA"/>
</dbReference>
<evidence type="ECO:0000313" key="5">
    <source>
        <dbReference type="Proteomes" id="UP000696280"/>
    </source>
</evidence>
<organism evidence="4 5">
    <name type="scientific">Hymenoscyphus fraxineus</name>
    <dbReference type="NCBI Taxonomy" id="746836"/>
    <lineage>
        <taxon>Eukaryota</taxon>
        <taxon>Fungi</taxon>
        <taxon>Dikarya</taxon>
        <taxon>Ascomycota</taxon>
        <taxon>Pezizomycotina</taxon>
        <taxon>Leotiomycetes</taxon>
        <taxon>Helotiales</taxon>
        <taxon>Helotiaceae</taxon>
        <taxon>Hymenoscyphus</taxon>
    </lineage>
</organism>
<comment type="similarity">
    <text evidence="1">Belongs to the short-chain dehydrogenases/reductases (SDR) family.</text>
</comment>
<proteinExistence type="inferred from homology"/>
<keyword evidence="5" id="KW-1185">Reference proteome</keyword>
<keyword evidence="3" id="KW-0560">Oxidoreductase</keyword>
<evidence type="ECO:0000256" key="3">
    <source>
        <dbReference type="ARBA" id="ARBA00023002"/>
    </source>
</evidence>
<evidence type="ECO:0000313" key="4">
    <source>
        <dbReference type="EMBL" id="CAG8960402.1"/>
    </source>
</evidence>
<dbReference type="PROSITE" id="PS00061">
    <property type="entry name" value="ADH_SHORT"/>
    <property type="match status" value="1"/>
</dbReference>
<dbReference type="SUPFAM" id="SSF51735">
    <property type="entry name" value="NAD(P)-binding Rossmann-fold domains"/>
    <property type="match status" value="1"/>
</dbReference>
<reference evidence="4" key="1">
    <citation type="submission" date="2021-07" db="EMBL/GenBank/DDBJ databases">
        <authorList>
            <person name="Durling M."/>
        </authorList>
    </citation>
    <scope>NUCLEOTIDE SEQUENCE</scope>
</reference>
<dbReference type="InterPro" id="IPR020904">
    <property type="entry name" value="Sc_DH/Rdtase_CS"/>
</dbReference>
<keyword evidence="2" id="KW-0521">NADP</keyword>
<dbReference type="InterPro" id="IPR002347">
    <property type="entry name" value="SDR_fam"/>
</dbReference>
<evidence type="ECO:0000256" key="2">
    <source>
        <dbReference type="ARBA" id="ARBA00022857"/>
    </source>
</evidence>
<dbReference type="PANTHER" id="PTHR43180:SF33">
    <property type="entry name" value="15-HYDROXYPROSTAGLANDIN DEHYDROGENASE [NAD(+)]-LIKE"/>
    <property type="match status" value="1"/>
</dbReference>
<accession>A0A9N9LBF5</accession>
<dbReference type="Gene3D" id="3.40.50.720">
    <property type="entry name" value="NAD(P)-binding Rossmann-like Domain"/>
    <property type="match status" value="1"/>
</dbReference>
<dbReference type="InterPro" id="IPR036291">
    <property type="entry name" value="NAD(P)-bd_dom_sf"/>
</dbReference>
<gene>
    <name evidence="4" type="ORF">HYFRA_00008119</name>
</gene>
<dbReference type="Pfam" id="PF00106">
    <property type="entry name" value="adh_short"/>
    <property type="match status" value="1"/>
</dbReference>
<name>A0A9N9LBF5_9HELO</name>